<sequence length="236" mass="27267">MKLFLSKWLFVLLAAIVIMAAFFPNGKAQAASVRTGYVDLDAGTLNVRSGPGKTYDIIGALSDQQKVSVTSSPKKAWLAISWRGGTGYVSAEFIRFYTPMSFTKAKEIGQRAVAYQKKISSTHSYTVATIHRKLAPAFTSAYINKLIHYDMDSFEKNRYGEKLYTWRGTDFPYYAIWDFDWSGKEATSKPVITSYMKNNQHYLKIYQHKINDMYNSHQSLYLKLYGDQWKVYHYRW</sequence>
<dbReference type="InterPro" id="IPR052354">
    <property type="entry name" value="Cell_Wall_Dynamics_Protein"/>
</dbReference>
<dbReference type="EMBL" id="AKKV01000042">
    <property type="protein sequence ID" value="EIT83985.1"/>
    <property type="molecule type" value="Genomic_DNA"/>
</dbReference>
<evidence type="ECO:0000256" key="1">
    <source>
        <dbReference type="SAM" id="SignalP"/>
    </source>
</evidence>
<keyword evidence="1" id="KW-0732">Signal</keyword>
<dbReference type="PATRIC" id="fig|1196324.3.peg.3705"/>
<evidence type="ECO:0000259" key="2">
    <source>
        <dbReference type="Pfam" id="PF08239"/>
    </source>
</evidence>
<comment type="caution">
    <text evidence="3">The sequence shown here is derived from an EMBL/GenBank/DDBJ whole genome shotgun (WGS) entry which is preliminary data.</text>
</comment>
<reference evidence="3 4" key="1">
    <citation type="journal article" date="2012" name="J. Bacteriol.">
        <title>Genome of Bacillus macauensis ZFHKF-1, a Long-Chain-Forming Bacterium.</title>
        <authorList>
            <person name="Cai L."/>
            <person name="Zhang T."/>
        </authorList>
    </citation>
    <scope>NUCLEOTIDE SEQUENCE [LARGE SCALE GENOMIC DNA]</scope>
    <source>
        <strain evidence="3 4">ZFHKF-1</strain>
    </source>
</reference>
<organism evidence="3 4">
    <name type="scientific">Fictibacillus macauensis ZFHKF-1</name>
    <dbReference type="NCBI Taxonomy" id="1196324"/>
    <lineage>
        <taxon>Bacteria</taxon>
        <taxon>Bacillati</taxon>
        <taxon>Bacillota</taxon>
        <taxon>Bacilli</taxon>
        <taxon>Bacillales</taxon>
        <taxon>Fictibacillaceae</taxon>
        <taxon>Fictibacillus</taxon>
    </lineage>
</organism>
<evidence type="ECO:0000313" key="4">
    <source>
        <dbReference type="Proteomes" id="UP000004080"/>
    </source>
</evidence>
<dbReference type="RefSeq" id="WP_007203701.1">
    <property type="nucleotide sequence ID" value="NZ_AKKV01000042.1"/>
</dbReference>
<protein>
    <submittedName>
        <fullName evidence="3">Peptidase M23</fullName>
    </submittedName>
</protein>
<dbReference type="STRING" id="1196324.A374_18159"/>
<evidence type="ECO:0000313" key="3">
    <source>
        <dbReference type="EMBL" id="EIT83985.1"/>
    </source>
</evidence>
<feature type="signal peptide" evidence="1">
    <location>
        <begin position="1"/>
        <end position="30"/>
    </location>
</feature>
<dbReference type="Gene3D" id="2.30.30.40">
    <property type="entry name" value="SH3 Domains"/>
    <property type="match status" value="1"/>
</dbReference>
<name>I8UAP6_9BACL</name>
<dbReference type="OrthoDB" id="2844268at2"/>
<dbReference type="PANTHER" id="PTHR34408">
    <property type="entry name" value="FAMILY PROTEIN, PUTATIVE-RELATED"/>
    <property type="match status" value="1"/>
</dbReference>
<proteinExistence type="predicted"/>
<accession>I8UAP6</accession>
<dbReference type="Proteomes" id="UP000004080">
    <property type="component" value="Unassembled WGS sequence"/>
</dbReference>
<dbReference type="Pfam" id="PF08239">
    <property type="entry name" value="SH3_3"/>
    <property type="match status" value="1"/>
</dbReference>
<feature type="domain" description="SH3b" evidence="2">
    <location>
        <begin position="44"/>
        <end position="94"/>
    </location>
</feature>
<gene>
    <name evidence="3" type="ORF">A374_18159</name>
</gene>
<dbReference type="AlphaFoldDB" id="I8UAP6"/>
<keyword evidence="4" id="KW-1185">Reference proteome</keyword>
<dbReference type="InterPro" id="IPR003646">
    <property type="entry name" value="SH3-like_bac-type"/>
</dbReference>
<feature type="chain" id="PRO_5003715198" evidence="1">
    <location>
        <begin position="31"/>
        <end position="236"/>
    </location>
</feature>